<evidence type="ECO:0000313" key="4">
    <source>
        <dbReference type="EnsemblProtists" id="PYU1_T005149"/>
    </source>
</evidence>
<dbReference type="Pfam" id="PF12799">
    <property type="entry name" value="LRR_4"/>
    <property type="match status" value="2"/>
</dbReference>
<dbReference type="SUPFAM" id="SSF52058">
    <property type="entry name" value="L domain-like"/>
    <property type="match status" value="1"/>
</dbReference>
<dbReference type="PROSITE" id="PS51450">
    <property type="entry name" value="LRR"/>
    <property type="match status" value="3"/>
</dbReference>
<dbReference type="AlphaFoldDB" id="K3WJK7"/>
<dbReference type="STRING" id="431595.K3WJK7"/>
<reference evidence="5" key="2">
    <citation type="submission" date="2010-04" db="EMBL/GenBank/DDBJ databases">
        <authorList>
            <person name="Buell R."/>
            <person name="Hamilton J."/>
            <person name="Hostetler J."/>
        </authorList>
    </citation>
    <scope>NUCLEOTIDE SEQUENCE [LARGE SCALE GENOMIC DNA]</scope>
    <source>
        <strain evidence="5">DAOM:BR144</strain>
    </source>
</reference>
<dbReference type="InterPro" id="IPR001611">
    <property type="entry name" value="Leu-rich_rpt"/>
</dbReference>
<dbReference type="PANTHER" id="PTHR46652:SF3">
    <property type="entry name" value="LEUCINE-RICH REPEAT-CONTAINING PROTEIN 9"/>
    <property type="match status" value="1"/>
</dbReference>
<feature type="compositionally biased region" description="Basic residues" evidence="3">
    <location>
        <begin position="67"/>
        <end position="76"/>
    </location>
</feature>
<evidence type="ECO:0000313" key="5">
    <source>
        <dbReference type="Proteomes" id="UP000019132"/>
    </source>
</evidence>
<accession>K3WJK7</accession>
<proteinExistence type="predicted"/>
<dbReference type="Proteomes" id="UP000019132">
    <property type="component" value="Unassembled WGS sequence"/>
</dbReference>
<organism evidence="4 5">
    <name type="scientific">Globisporangium ultimum (strain ATCC 200006 / CBS 805.95 / DAOM BR144)</name>
    <name type="common">Pythium ultimum</name>
    <dbReference type="NCBI Taxonomy" id="431595"/>
    <lineage>
        <taxon>Eukaryota</taxon>
        <taxon>Sar</taxon>
        <taxon>Stramenopiles</taxon>
        <taxon>Oomycota</taxon>
        <taxon>Peronosporomycetes</taxon>
        <taxon>Pythiales</taxon>
        <taxon>Pythiaceae</taxon>
        <taxon>Globisporangium</taxon>
    </lineage>
</organism>
<reference evidence="5" key="1">
    <citation type="journal article" date="2010" name="Genome Biol.">
        <title>Genome sequence of the necrotrophic plant pathogen Pythium ultimum reveals original pathogenicity mechanisms and effector repertoire.</title>
        <authorList>
            <person name="Levesque C.A."/>
            <person name="Brouwer H."/>
            <person name="Cano L."/>
            <person name="Hamilton J.P."/>
            <person name="Holt C."/>
            <person name="Huitema E."/>
            <person name="Raffaele S."/>
            <person name="Robideau G.P."/>
            <person name="Thines M."/>
            <person name="Win J."/>
            <person name="Zerillo M.M."/>
            <person name="Beakes G.W."/>
            <person name="Boore J.L."/>
            <person name="Busam D."/>
            <person name="Dumas B."/>
            <person name="Ferriera S."/>
            <person name="Fuerstenberg S.I."/>
            <person name="Gachon C.M."/>
            <person name="Gaulin E."/>
            <person name="Govers F."/>
            <person name="Grenville-Briggs L."/>
            <person name="Horner N."/>
            <person name="Hostetler J."/>
            <person name="Jiang R.H."/>
            <person name="Johnson J."/>
            <person name="Krajaejun T."/>
            <person name="Lin H."/>
            <person name="Meijer H.J."/>
            <person name="Moore B."/>
            <person name="Morris P."/>
            <person name="Phuntmart V."/>
            <person name="Puiu D."/>
            <person name="Shetty J."/>
            <person name="Stajich J.E."/>
            <person name="Tripathy S."/>
            <person name="Wawra S."/>
            <person name="van West P."/>
            <person name="Whitty B.R."/>
            <person name="Coutinho P.M."/>
            <person name="Henrissat B."/>
            <person name="Martin F."/>
            <person name="Thomas P.D."/>
            <person name="Tyler B.M."/>
            <person name="De Vries R.P."/>
            <person name="Kamoun S."/>
            <person name="Yandell M."/>
            <person name="Tisserat N."/>
            <person name="Buell C.R."/>
        </authorList>
    </citation>
    <scope>NUCLEOTIDE SEQUENCE</scope>
    <source>
        <strain evidence="5">DAOM:BR144</strain>
    </source>
</reference>
<dbReference type="InParanoid" id="K3WJK7"/>
<dbReference type="HOGENOM" id="CLU_026347_0_0_1"/>
<dbReference type="PANTHER" id="PTHR46652">
    <property type="entry name" value="LEUCINE-RICH REPEAT AND IQ DOMAIN-CONTAINING PROTEIN 1-RELATED"/>
    <property type="match status" value="1"/>
</dbReference>
<dbReference type="InterPro" id="IPR025875">
    <property type="entry name" value="Leu-rich_rpt_4"/>
</dbReference>
<dbReference type="EMBL" id="GL376564">
    <property type="status" value="NOT_ANNOTATED_CDS"/>
    <property type="molecule type" value="Genomic_DNA"/>
</dbReference>
<dbReference type="OMA" id="IWHPDDY"/>
<dbReference type="InterPro" id="IPR050836">
    <property type="entry name" value="SDS22/Internalin_LRR"/>
</dbReference>
<keyword evidence="2" id="KW-0677">Repeat</keyword>
<dbReference type="InterPro" id="IPR032675">
    <property type="entry name" value="LRR_dom_sf"/>
</dbReference>
<name>K3WJK7_GLOUD</name>
<evidence type="ECO:0000256" key="3">
    <source>
        <dbReference type="SAM" id="MobiDB-lite"/>
    </source>
</evidence>
<keyword evidence="5" id="KW-1185">Reference proteome</keyword>
<evidence type="ECO:0000256" key="2">
    <source>
        <dbReference type="ARBA" id="ARBA00022737"/>
    </source>
</evidence>
<dbReference type="eggNOG" id="ENOG502QWRH">
    <property type="taxonomic scope" value="Eukaryota"/>
</dbReference>
<feature type="region of interest" description="Disordered" evidence="3">
    <location>
        <begin position="57"/>
        <end position="85"/>
    </location>
</feature>
<reference evidence="4" key="3">
    <citation type="submission" date="2015-02" db="UniProtKB">
        <authorList>
            <consortium name="EnsemblProtists"/>
        </authorList>
    </citation>
    <scope>IDENTIFICATION</scope>
    <source>
        <strain evidence="4">DAOM BR144</strain>
    </source>
</reference>
<keyword evidence="1" id="KW-0433">Leucine-rich repeat</keyword>
<dbReference type="Gene3D" id="3.80.10.10">
    <property type="entry name" value="Ribonuclease Inhibitor"/>
    <property type="match status" value="2"/>
</dbReference>
<evidence type="ECO:0000256" key="1">
    <source>
        <dbReference type="ARBA" id="ARBA00022614"/>
    </source>
</evidence>
<dbReference type="VEuPathDB" id="FungiDB:PYU1_G005138"/>
<dbReference type="EnsemblProtists" id="PYU1_T005149">
    <property type="protein sequence ID" value="PYU1_T005149"/>
    <property type="gene ID" value="PYU1_G005138"/>
</dbReference>
<sequence>MPLVLLDGKADLLRLVIEWLAFRDRQALSSVNRYTTRSELRQLVFAQSVLRLPPLRSAGVVSPPKSRSGKKPRAKKSNSDDSLNEFSSDDEAVWRAYYASTFLQKLNPQMVPFIQKVHVPLSMAKRLLQMLRFVLNLQKVSFWNDVAVPPSSSSAKPKVKQITVMDIGYVSGLASVSVLDLSAIKAVHDFDAIEAMTNLQTLDLSQSDISDIECLASLRKLKVLNLRSTHVSDLSCLVQLQTLTWLDLSDTRVQDFSPLRFLQLVEYLDLSRNWVQDFVPLRFLTALRTLKLCNSGSLGPLELVLNAPNLEACHMHNTMLADLFFLAGVPQLKYLDIRRIHVVDLSPLGLLQHLETLRIDDSKLTSDFGSNDLRQENARWASGLKQLKRLEILQTSADIHDEQEFAYALPVDGSILLHFPALQSLETPALVNYDVMYPAMGTLRELELHHWTSDDLRQLALDSKVGNLKTLRLALPASHEAVDLSPLDAFESLQSLELVDVLFEDLSPLASLVHLEKLDLSLKSRSKRQLARKYQREQDFAFLEALGKLQSLTLNGRVDFKETRVLSNLSQLTRLSLSGSKVTSLSPLARLTELEHLNVASTPIESIEELEPLAWLQQIWIPERVNCSVLHESAAFPRLRAVWHRDEFNCLWNNHKAPFEGKKAEIIL</sequence>
<protein>
    <submittedName>
        <fullName evidence="4">Uncharacterized protein</fullName>
    </submittedName>
</protein>